<reference evidence="1 2" key="1">
    <citation type="journal article" date="2016" name="Front. Microbiol.">
        <title>Genomic Resource of Rice Seed Associated Bacteria.</title>
        <authorList>
            <person name="Midha S."/>
            <person name="Bansal K."/>
            <person name="Sharma S."/>
            <person name="Kumar N."/>
            <person name="Patil P.P."/>
            <person name="Chaudhry V."/>
            <person name="Patil P.B."/>
        </authorList>
    </citation>
    <scope>NUCLEOTIDE SEQUENCE [LARGE SCALE GENOMIC DNA]</scope>
    <source>
        <strain evidence="1 2">NS226</strain>
    </source>
</reference>
<dbReference type="AlphaFoldDB" id="A0A175R7S3"/>
<comment type="caution">
    <text evidence="1">The sequence shown here is derived from an EMBL/GenBank/DDBJ whole genome shotgun (WGS) entry which is preliminary data.</text>
</comment>
<organism evidence="1 2">
    <name type="scientific">Aureimonas ureilytica</name>
    <dbReference type="NCBI Taxonomy" id="401562"/>
    <lineage>
        <taxon>Bacteria</taxon>
        <taxon>Pseudomonadati</taxon>
        <taxon>Pseudomonadota</taxon>
        <taxon>Alphaproteobacteria</taxon>
        <taxon>Hyphomicrobiales</taxon>
        <taxon>Aurantimonadaceae</taxon>
        <taxon>Aureimonas</taxon>
    </lineage>
</organism>
<dbReference type="Proteomes" id="UP000078272">
    <property type="component" value="Unassembled WGS sequence"/>
</dbReference>
<protein>
    <recommendedName>
        <fullName evidence="3">Rho termination factor N-terminal domain-containing protein</fullName>
    </recommendedName>
</protein>
<evidence type="ECO:0000313" key="1">
    <source>
        <dbReference type="EMBL" id="KTQ95013.1"/>
    </source>
</evidence>
<gene>
    <name evidence="1" type="ORF">NS226_13865</name>
</gene>
<name>A0A175R7S3_9HYPH</name>
<sequence length="71" mass="7508">MGIATTSGFFGGRFYQGGQFHEGEDEAAPVESIDLEKLTREELVALAKQRSVQHAEGATKAQIIAALTAAS</sequence>
<evidence type="ECO:0000313" key="2">
    <source>
        <dbReference type="Proteomes" id="UP000078272"/>
    </source>
</evidence>
<dbReference type="RefSeq" id="WP_058635487.1">
    <property type="nucleotide sequence ID" value="NZ_LDPZ01000026.1"/>
</dbReference>
<accession>A0A175R7S3</accession>
<dbReference type="PATRIC" id="fig|401562.3.peg.2372"/>
<dbReference type="EMBL" id="LDPZ01000026">
    <property type="protein sequence ID" value="KTQ95013.1"/>
    <property type="molecule type" value="Genomic_DNA"/>
</dbReference>
<evidence type="ECO:0008006" key="3">
    <source>
        <dbReference type="Google" id="ProtNLM"/>
    </source>
</evidence>
<proteinExistence type="predicted"/>